<dbReference type="EMBL" id="JADPKZ010000011">
    <property type="protein sequence ID" value="MBF8376348.1"/>
    <property type="molecule type" value="Genomic_DNA"/>
</dbReference>
<dbReference type="Proteomes" id="UP000642910">
    <property type="component" value="Unassembled WGS sequence"/>
</dbReference>
<gene>
    <name evidence="1" type="ORF">IW967_00375</name>
</gene>
<evidence type="ECO:0000313" key="2">
    <source>
        <dbReference type="Proteomes" id="UP000642910"/>
    </source>
</evidence>
<organism evidence="1 2">
    <name type="scientific">Alicyclobacillus mali</name>
    <name type="common">ex Roth et al. 2021</name>
    <dbReference type="NCBI Taxonomy" id="1123961"/>
    <lineage>
        <taxon>Bacteria</taxon>
        <taxon>Bacillati</taxon>
        <taxon>Bacillota</taxon>
        <taxon>Bacilli</taxon>
        <taxon>Bacillales</taxon>
        <taxon>Alicyclobacillaceae</taxon>
        <taxon>Alicyclobacillus</taxon>
    </lineage>
</organism>
<evidence type="ECO:0000313" key="1">
    <source>
        <dbReference type="EMBL" id="MBF8376348.1"/>
    </source>
</evidence>
<accession>A0ABS0EZ79</accession>
<reference evidence="1 2" key="1">
    <citation type="submission" date="2020-11" db="EMBL/GenBank/DDBJ databases">
        <title>Genomic insight of Alicyclobacillus mali FL 18 reveals a new arsenic-resistant strain, with potential in environmental biotechnology.</title>
        <authorList>
            <person name="Fiorentino G."/>
            <person name="Gallo G."/>
            <person name="Aulitto M."/>
        </authorList>
    </citation>
    <scope>NUCLEOTIDE SEQUENCE [LARGE SCALE GENOMIC DNA]</scope>
    <source>
        <strain evidence="1 2">FL 18</strain>
    </source>
</reference>
<keyword evidence="2" id="KW-1185">Reference proteome</keyword>
<comment type="caution">
    <text evidence="1">The sequence shown here is derived from an EMBL/GenBank/DDBJ whole genome shotgun (WGS) entry which is preliminary data.</text>
</comment>
<proteinExistence type="predicted"/>
<protein>
    <submittedName>
        <fullName evidence="1">Uncharacterized protein</fullName>
    </submittedName>
</protein>
<name>A0ABS0EZ79_9BACL</name>
<dbReference type="RefSeq" id="WP_195866747.1">
    <property type="nucleotide sequence ID" value="NZ_JADPKZ010000011.1"/>
</dbReference>
<sequence>MELFIDYGVDQAEHSVLFLDKSKRWIVTFSNGPMSVQIALSEAELRQIARDLFKARRQPSRSFLER</sequence>